<feature type="transmembrane region" description="Helical" evidence="1">
    <location>
        <begin position="149"/>
        <end position="169"/>
    </location>
</feature>
<evidence type="ECO:0000256" key="1">
    <source>
        <dbReference type="SAM" id="Phobius"/>
    </source>
</evidence>
<protein>
    <submittedName>
        <fullName evidence="2">Uncharacterized protein</fullName>
    </submittedName>
</protein>
<sequence>MNLVHNTFISFSFLALSSSTLLLLSISNALYPAFEIACFISESLVAFGLYFIFAFSDAKLTETLSMPSSLDTALSIAFAHAAHVIPDIGTAMIFVSASSTASYPALFTASFILSASSLLSSYWTTIFSVAKFTFASTTPSSLLTALSEALAHAAHVIPIIFKDSVFIVFSFHRFTLHYRVAPYPIFI</sequence>
<accession>A0A645F116</accession>
<evidence type="ECO:0000313" key="2">
    <source>
        <dbReference type="EMBL" id="MPN07971.1"/>
    </source>
</evidence>
<dbReference type="AlphaFoldDB" id="A0A645F116"/>
<keyword evidence="1" id="KW-0472">Membrane</keyword>
<gene>
    <name evidence="2" type="ORF">SDC9_155247</name>
</gene>
<reference evidence="2" key="1">
    <citation type="submission" date="2019-08" db="EMBL/GenBank/DDBJ databases">
        <authorList>
            <person name="Kucharzyk K."/>
            <person name="Murdoch R.W."/>
            <person name="Higgins S."/>
            <person name="Loffler F."/>
        </authorList>
    </citation>
    <scope>NUCLEOTIDE SEQUENCE</scope>
</reference>
<proteinExistence type="predicted"/>
<feature type="transmembrane region" description="Helical" evidence="1">
    <location>
        <begin position="106"/>
        <end position="129"/>
    </location>
</feature>
<comment type="caution">
    <text evidence="2">The sequence shown here is derived from an EMBL/GenBank/DDBJ whole genome shotgun (WGS) entry which is preliminary data.</text>
</comment>
<name>A0A645F116_9ZZZZ</name>
<organism evidence="2">
    <name type="scientific">bioreactor metagenome</name>
    <dbReference type="NCBI Taxonomy" id="1076179"/>
    <lineage>
        <taxon>unclassified sequences</taxon>
        <taxon>metagenomes</taxon>
        <taxon>ecological metagenomes</taxon>
    </lineage>
</organism>
<keyword evidence="1" id="KW-0812">Transmembrane</keyword>
<feature type="transmembrane region" description="Helical" evidence="1">
    <location>
        <begin position="73"/>
        <end position="94"/>
    </location>
</feature>
<feature type="transmembrane region" description="Helical" evidence="1">
    <location>
        <begin position="33"/>
        <end position="53"/>
    </location>
</feature>
<dbReference type="EMBL" id="VSSQ01053980">
    <property type="protein sequence ID" value="MPN07971.1"/>
    <property type="molecule type" value="Genomic_DNA"/>
</dbReference>
<keyword evidence="1" id="KW-1133">Transmembrane helix</keyword>
<feature type="transmembrane region" description="Helical" evidence="1">
    <location>
        <begin position="6"/>
        <end position="26"/>
    </location>
</feature>